<proteinExistence type="inferred from homology"/>
<dbReference type="GO" id="GO:1990281">
    <property type="term" value="C:efflux pump complex"/>
    <property type="evidence" value="ECO:0007669"/>
    <property type="project" value="TreeGrafter"/>
</dbReference>
<evidence type="ECO:0000256" key="1">
    <source>
        <dbReference type="ARBA" id="ARBA00004442"/>
    </source>
</evidence>
<keyword evidence="3" id="KW-0813">Transport</keyword>
<keyword evidence="5" id="KW-0812">Transmembrane</keyword>
<reference evidence="10" key="1">
    <citation type="submission" date="2022-10" db="EMBL/GenBank/DDBJ databases">
        <authorList>
            <person name="Kim H.S."/>
            <person name="Kim J.-S."/>
            <person name="Suh M.K."/>
            <person name="Eom M.K."/>
            <person name="Lee J.-S."/>
        </authorList>
    </citation>
    <scope>NUCLEOTIDE SEQUENCE</scope>
    <source>
        <strain evidence="10">LIP-5</strain>
    </source>
</reference>
<evidence type="ECO:0000256" key="7">
    <source>
        <dbReference type="ARBA" id="ARBA00023237"/>
    </source>
</evidence>
<dbReference type="GO" id="GO:0009279">
    <property type="term" value="C:cell outer membrane"/>
    <property type="evidence" value="ECO:0007669"/>
    <property type="project" value="UniProtKB-SubCell"/>
</dbReference>
<dbReference type="EMBL" id="JAOTPL010000012">
    <property type="protein sequence ID" value="MCU7694723.1"/>
    <property type="molecule type" value="Genomic_DNA"/>
</dbReference>
<evidence type="ECO:0000256" key="8">
    <source>
        <dbReference type="SAM" id="Coils"/>
    </source>
</evidence>
<comment type="similarity">
    <text evidence="2">Belongs to the outer membrane factor (OMF) (TC 1.B.17) family.</text>
</comment>
<feature type="signal peptide" evidence="9">
    <location>
        <begin position="1"/>
        <end position="26"/>
    </location>
</feature>
<dbReference type="GO" id="GO:0015562">
    <property type="term" value="F:efflux transmembrane transporter activity"/>
    <property type="evidence" value="ECO:0007669"/>
    <property type="project" value="InterPro"/>
</dbReference>
<keyword evidence="6" id="KW-0472">Membrane</keyword>
<dbReference type="InterPro" id="IPR003423">
    <property type="entry name" value="OMP_efflux"/>
</dbReference>
<keyword evidence="11" id="KW-1185">Reference proteome</keyword>
<dbReference type="SUPFAM" id="SSF56954">
    <property type="entry name" value="Outer membrane efflux proteins (OEP)"/>
    <property type="match status" value="1"/>
</dbReference>
<dbReference type="Pfam" id="PF02321">
    <property type="entry name" value="OEP"/>
    <property type="match status" value="1"/>
</dbReference>
<keyword evidence="8" id="KW-0175">Coiled coil</keyword>
<dbReference type="Gene3D" id="1.20.1600.10">
    <property type="entry name" value="Outer membrane efflux proteins (OEP)"/>
    <property type="match status" value="1"/>
</dbReference>
<keyword evidence="4" id="KW-1134">Transmembrane beta strand</keyword>
<dbReference type="PANTHER" id="PTHR30026">
    <property type="entry name" value="OUTER MEMBRANE PROTEIN TOLC"/>
    <property type="match status" value="1"/>
</dbReference>
<dbReference type="AlphaFoldDB" id="A0AAE3LKM2"/>
<keyword evidence="7" id="KW-0998">Cell outer membrane</keyword>
<evidence type="ECO:0000256" key="9">
    <source>
        <dbReference type="SAM" id="SignalP"/>
    </source>
</evidence>
<keyword evidence="9" id="KW-0732">Signal</keyword>
<evidence type="ECO:0000256" key="3">
    <source>
        <dbReference type="ARBA" id="ARBA00022448"/>
    </source>
</evidence>
<evidence type="ECO:0000256" key="2">
    <source>
        <dbReference type="ARBA" id="ARBA00007613"/>
    </source>
</evidence>
<evidence type="ECO:0000256" key="6">
    <source>
        <dbReference type="ARBA" id="ARBA00023136"/>
    </source>
</evidence>
<dbReference type="InterPro" id="IPR051906">
    <property type="entry name" value="TolC-like"/>
</dbReference>
<evidence type="ECO:0000256" key="5">
    <source>
        <dbReference type="ARBA" id="ARBA00022692"/>
    </source>
</evidence>
<organism evidence="10 11">
    <name type="scientific">Haoranjiania flava</name>
    <dbReference type="NCBI Taxonomy" id="1856322"/>
    <lineage>
        <taxon>Bacteria</taxon>
        <taxon>Pseudomonadati</taxon>
        <taxon>Bacteroidota</taxon>
        <taxon>Chitinophagia</taxon>
        <taxon>Chitinophagales</taxon>
        <taxon>Chitinophagaceae</taxon>
        <taxon>Haoranjiania</taxon>
    </lineage>
</organism>
<dbReference type="Proteomes" id="UP001209317">
    <property type="component" value="Unassembled WGS sequence"/>
</dbReference>
<feature type="coiled-coil region" evidence="8">
    <location>
        <begin position="159"/>
        <end position="210"/>
    </location>
</feature>
<gene>
    <name evidence="10" type="ORF">OD355_09375</name>
</gene>
<dbReference type="PANTHER" id="PTHR30026:SF20">
    <property type="entry name" value="OUTER MEMBRANE PROTEIN TOLC"/>
    <property type="match status" value="1"/>
</dbReference>
<name>A0AAE3LKM2_9BACT</name>
<feature type="chain" id="PRO_5042056232" evidence="9">
    <location>
        <begin position="27"/>
        <end position="422"/>
    </location>
</feature>
<evidence type="ECO:0000256" key="4">
    <source>
        <dbReference type="ARBA" id="ARBA00022452"/>
    </source>
</evidence>
<evidence type="ECO:0000313" key="11">
    <source>
        <dbReference type="Proteomes" id="UP001209317"/>
    </source>
</evidence>
<evidence type="ECO:0000313" key="10">
    <source>
        <dbReference type="EMBL" id="MCU7694723.1"/>
    </source>
</evidence>
<sequence>MIKSIDKTKYVFVMALLLLTMHIAAAQQLSIEEAWRLGRENYPAIKKYNLIKAVNDYTLQNAAKAYLPQFSANAQATWQTEVTRIPVAVPGIKEMNKDQYRIQAEANQLIYDGGAVKAQQALQSANTAVQLQSIEVAMHTIKERITEIYFGILLMDEQLAQQKLRTEVLESTLKKAEAALANGVSYRSNVQELKAELLNAQMAVHEIKTDQRGYKDMLAKLLGTTIHEETIFVKPATVNVPGEINRAELKLYDLQKTVYDTQKKKLQSDWLPKISAFVQGGYGRPGLNMLDNNFAPYAIGGVRLSFPVSNLYTRENNLKIIELNKQQLEADREAFILNTDINLQKQASEIEKYESLIREDDKIIELRKSVTASAQAQLDNKVITVTEFITKLNAEYAARQTKYLHQLQLLKAKYNYNNTSGN</sequence>
<comment type="subcellular location">
    <subcellularLocation>
        <location evidence="1">Cell outer membrane</location>
    </subcellularLocation>
</comment>
<dbReference type="GO" id="GO:0015288">
    <property type="term" value="F:porin activity"/>
    <property type="evidence" value="ECO:0007669"/>
    <property type="project" value="TreeGrafter"/>
</dbReference>
<dbReference type="RefSeq" id="WP_263038208.1">
    <property type="nucleotide sequence ID" value="NZ_JAOTPL010000012.1"/>
</dbReference>
<comment type="caution">
    <text evidence="10">The sequence shown here is derived from an EMBL/GenBank/DDBJ whole genome shotgun (WGS) entry which is preliminary data.</text>
</comment>
<protein>
    <submittedName>
        <fullName evidence="10">TolC family protein</fullName>
    </submittedName>
</protein>
<accession>A0AAE3LKM2</accession>